<keyword evidence="2" id="KW-1185">Reference proteome</keyword>
<gene>
    <name evidence="1" type="ORF">QE399_003919</name>
</gene>
<dbReference type="RefSeq" id="WP_309831484.1">
    <property type="nucleotide sequence ID" value="NZ_JAVIZX010000001.1"/>
</dbReference>
<accession>A0ABU1IGH3</accession>
<evidence type="ECO:0000313" key="2">
    <source>
        <dbReference type="Proteomes" id="UP001267710"/>
    </source>
</evidence>
<protein>
    <recommendedName>
        <fullName evidence="3">RecT family protein</fullName>
    </recommendedName>
</protein>
<evidence type="ECO:0008006" key="3">
    <source>
        <dbReference type="Google" id="ProtNLM"/>
    </source>
</evidence>
<dbReference type="EMBL" id="JAVIZX010000001">
    <property type="protein sequence ID" value="MDR6216230.1"/>
    <property type="molecule type" value="Genomic_DNA"/>
</dbReference>
<comment type="caution">
    <text evidence="1">The sequence shown here is derived from an EMBL/GenBank/DDBJ whole genome shotgun (WGS) entry which is preliminary data.</text>
</comment>
<proteinExistence type="predicted"/>
<sequence length="278" mass="29647">MADTKDTERAEVAREIWGILQWSEGRPDAELEDLPETHAVWKMSNVAILAMRRLAAKAGPVAEVFSMFPVAPGGAEKLHVTLLKQVPAGTKLYSAPQPVSGYQQALDIRTAQGWTLGGKAVPVLYTDTINGEQVMRDDVWLCTTAALAPHTSYSMDADPQGIRAMVADTITGALAFGAQGVNPPPEGHWLTPFWNAARADAASQPADAADGWVSVPREATEEMKAAAVKYANGPAVYKNVKAEVLRIEEGIYGEAYEAMVAAAPPSQDASKGGDHHGE</sequence>
<evidence type="ECO:0000313" key="1">
    <source>
        <dbReference type="EMBL" id="MDR6216230.1"/>
    </source>
</evidence>
<organism evidence="1 2">
    <name type="scientific">Paracidovorax wautersii</name>
    <dbReference type="NCBI Taxonomy" id="1177982"/>
    <lineage>
        <taxon>Bacteria</taxon>
        <taxon>Pseudomonadati</taxon>
        <taxon>Pseudomonadota</taxon>
        <taxon>Betaproteobacteria</taxon>
        <taxon>Burkholderiales</taxon>
        <taxon>Comamonadaceae</taxon>
        <taxon>Paracidovorax</taxon>
    </lineage>
</organism>
<reference evidence="1 2" key="1">
    <citation type="submission" date="2023-08" db="EMBL/GenBank/DDBJ databases">
        <title>Functional and genomic diversity of the sorghum phyllosphere microbiome.</title>
        <authorList>
            <person name="Shade A."/>
        </authorList>
    </citation>
    <scope>NUCLEOTIDE SEQUENCE [LARGE SCALE GENOMIC DNA]</scope>
    <source>
        <strain evidence="1 2">SORGH_AS_0335</strain>
    </source>
</reference>
<dbReference type="Proteomes" id="UP001267710">
    <property type="component" value="Unassembled WGS sequence"/>
</dbReference>
<name>A0ABU1IGH3_9BURK</name>